<sequence length="236" mass="25636">MLTQHAFRGFLAMCQTYIGYCRVSTAEQGKSGLGLEAQQMAVESFVKAAGADARLLASYTEVESGKRADRPELAKAMRQAKLTKSRLLIAKLDRLTRNVHFLTGLMEGGVEFVACDMPNANELTIHIMVAVAQAEAKAISARTKAALQAAKARGTKLGNPNGAKHLVGYDVKVAHAANKNKADARAREMKDTIDGYRAMGIESANAIAQKLNDDGIKPSRGERWYAKSVIRLMDRL</sequence>
<comment type="caution">
    <text evidence="6">The sequence shown here is derived from an EMBL/GenBank/DDBJ whole genome shotgun (WGS) entry which is preliminary data.</text>
</comment>
<dbReference type="Pfam" id="PF00239">
    <property type="entry name" value="Resolvase"/>
    <property type="match status" value="1"/>
</dbReference>
<organism evidence="6 7">
    <name type="scientific">Labrys miyagiensis</name>
    <dbReference type="NCBI Taxonomy" id="346912"/>
    <lineage>
        <taxon>Bacteria</taxon>
        <taxon>Pseudomonadati</taxon>
        <taxon>Pseudomonadota</taxon>
        <taxon>Alphaproteobacteria</taxon>
        <taxon>Hyphomicrobiales</taxon>
        <taxon>Xanthobacteraceae</taxon>
        <taxon>Labrys</taxon>
    </lineage>
</organism>
<dbReference type="SMART" id="SM00857">
    <property type="entry name" value="Resolvase"/>
    <property type="match status" value="1"/>
</dbReference>
<evidence type="ECO:0000313" key="6">
    <source>
        <dbReference type="EMBL" id="GLS22842.1"/>
    </source>
</evidence>
<protein>
    <submittedName>
        <fullName evidence="6">Resolvase</fullName>
    </submittedName>
</protein>
<dbReference type="Gene3D" id="3.40.50.1390">
    <property type="entry name" value="Resolvase, N-terminal catalytic domain"/>
    <property type="match status" value="1"/>
</dbReference>
<keyword evidence="3" id="KW-0233">DNA recombination</keyword>
<name>A0ABQ6CX47_9HYPH</name>
<dbReference type="PROSITE" id="PS51736">
    <property type="entry name" value="RECOMBINASES_3"/>
    <property type="match status" value="1"/>
</dbReference>
<evidence type="ECO:0000256" key="1">
    <source>
        <dbReference type="ARBA" id="ARBA00022908"/>
    </source>
</evidence>
<dbReference type="PANTHER" id="PTHR30461">
    <property type="entry name" value="DNA-INVERTASE FROM LAMBDOID PROPHAGE"/>
    <property type="match status" value="1"/>
</dbReference>
<dbReference type="InterPro" id="IPR036162">
    <property type="entry name" value="Resolvase-like_N_sf"/>
</dbReference>
<dbReference type="SUPFAM" id="SSF53041">
    <property type="entry name" value="Resolvase-like"/>
    <property type="match status" value="1"/>
</dbReference>
<dbReference type="Proteomes" id="UP001156882">
    <property type="component" value="Unassembled WGS sequence"/>
</dbReference>
<dbReference type="PANTHER" id="PTHR30461:SF2">
    <property type="entry name" value="SERINE RECOMBINASE PINE-RELATED"/>
    <property type="match status" value="1"/>
</dbReference>
<feature type="active site" description="O-(5'-phospho-DNA)-serine intermediate" evidence="4">
    <location>
        <position position="24"/>
    </location>
</feature>
<evidence type="ECO:0000259" key="5">
    <source>
        <dbReference type="PROSITE" id="PS51736"/>
    </source>
</evidence>
<dbReference type="InterPro" id="IPR050639">
    <property type="entry name" value="SSR_resolvase"/>
</dbReference>
<evidence type="ECO:0000256" key="3">
    <source>
        <dbReference type="ARBA" id="ARBA00023172"/>
    </source>
</evidence>
<keyword evidence="2" id="KW-0238">DNA-binding</keyword>
<dbReference type="InterPro" id="IPR006119">
    <property type="entry name" value="Resolv_N"/>
</dbReference>
<dbReference type="RefSeq" id="WP_284315796.1">
    <property type="nucleotide sequence ID" value="NZ_BSPC01000066.1"/>
</dbReference>
<dbReference type="InterPro" id="IPR006118">
    <property type="entry name" value="Recombinase_CS"/>
</dbReference>
<reference evidence="7" key="1">
    <citation type="journal article" date="2019" name="Int. J. Syst. Evol. Microbiol.">
        <title>The Global Catalogue of Microorganisms (GCM) 10K type strain sequencing project: providing services to taxonomists for standard genome sequencing and annotation.</title>
        <authorList>
            <consortium name="The Broad Institute Genomics Platform"/>
            <consortium name="The Broad Institute Genome Sequencing Center for Infectious Disease"/>
            <person name="Wu L."/>
            <person name="Ma J."/>
        </authorList>
    </citation>
    <scope>NUCLEOTIDE SEQUENCE [LARGE SCALE GENOMIC DNA]</scope>
    <source>
        <strain evidence="7">NBRC 101365</strain>
    </source>
</reference>
<keyword evidence="1" id="KW-0229">DNA integration</keyword>
<keyword evidence="7" id="KW-1185">Reference proteome</keyword>
<dbReference type="PROSITE" id="PS00397">
    <property type="entry name" value="RECOMBINASES_1"/>
    <property type="match status" value="1"/>
</dbReference>
<gene>
    <name evidence="6" type="ORF">GCM10007874_58620</name>
</gene>
<evidence type="ECO:0000256" key="2">
    <source>
        <dbReference type="ARBA" id="ARBA00023125"/>
    </source>
</evidence>
<proteinExistence type="predicted"/>
<accession>A0ABQ6CX47</accession>
<evidence type="ECO:0000256" key="4">
    <source>
        <dbReference type="PROSITE-ProRule" id="PRU10137"/>
    </source>
</evidence>
<feature type="domain" description="Resolvase/invertase-type recombinase catalytic" evidence="5">
    <location>
        <begin position="16"/>
        <end position="154"/>
    </location>
</feature>
<dbReference type="EMBL" id="BSPC01000066">
    <property type="protein sequence ID" value="GLS22842.1"/>
    <property type="molecule type" value="Genomic_DNA"/>
</dbReference>
<dbReference type="CDD" id="cd00338">
    <property type="entry name" value="Ser_Recombinase"/>
    <property type="match status" value="1"/>
</dbReference>
<evidence type="ECO:0000313" key="7">
    <source>
        <dbReference type="Proteomes" id="UP001156882"/>
    </source>
</evidence>